<dbReference type="EMBL" id="AP022609">
    <property type="protein sequence ID" value="BBZ22453.1"/>
    <property type="molecule type" value="Genomic_DNA"/>
</dbReference>
<keyword evidence="4" id="KW-1185">Reference proteome</keyword>
<feature type="compositionally biased region" description="Basic residues" evidence="1">
    <location>
        <begin position="15"/>
        <end position="30"/>
    </location>
</feature>
<proteinExistence type="predicted"/>
<evidence type="ECO:0000313" key="3">
    <source>
        <dbReference type="EMBL" id="BBZ22453.1"/>
    </source>
</evidence>
<dbReference type="PANTHER" id="PTHR43610:SF1">
    <property type="entry name" value="N-ACETYLTRANSFERASE DOMAIN-CONTAINING PROTEIN"/>
    <property type="match status" value="1"/>
</dbReference>
<organism evidence="3 4">
    <name type="scientific">Mycolicibacter hiberniae</name>
    <dbReference type="NCBI Taxonomy" id="29314"/>
    <lineage>
        <taxon>Bacteria</taxon>
        <taxon>Bacillati</taxon>
        <taxon>Actinomycetota</taxon>
        <taxon>Actinomycetes</taxon>
        <taxon>Mycobacteriales</taxon>
        <taxon>Mycobacteriaceae</taxon>
        <taxon>Mycolicibacter</taxon>
    </lineage>
</organism>
<dbReference type="InterPro" id="IPR016181">
    <property type="entry name" value="Acyl_CoA_acyltransferase"/>
</dbReference>
<dbReference type="GO" id="GO:0016747">
    <property type="term" value="F:acyltransferase activity, transferring groups other than amino-acyl groups"/>
    <property type="evidence" value="ECO:0007669"/>
    <property type="project" value="InterPro"/>
</dbReference>
<feature type="domain" description="N-acetyltransferase" evidence="2">
    <location>
        <begin position="76"/>
        <end position="217"/>
    </location>
</feature>
<dbReference type="Gene3D" id="3.40.630.30">
    <property type="match status" value="1"/>
</dbReference>
<dbReference type="PANTHER" id="PTHR43610">
    <property type="entry name" value="BLL6696 PROTEIN"/>
    <property type="match status" value="1"/>
</dbReference>
<reference evidence="3 4" key="1">
    <citation type="journal article" date="2019" name="Emerg. Microbes Infect.">
        <title>Comprehensive subspecies identification of 175 nontuberculous mycobacteria species based on 7547 genomic profiles.</title>
        <authorList>
            <person name="Matsumoto Y."/>
            <person name="Kinjo T."/>
            <person name="Motooka D."/>
            <person name="Nabeya D."/>
            <person name="Jung N."/>
            <person name="Uechi K."/>
            <person name="Horii T."/>
            <person name="Iida T."/>
            <person name="Fujita J."/>
            <person name="Nakamura S."/>
        </authorList>
    </citation>
    <scope>NUCLEOTIDE SEQUENCE [LARGE SCALE GENOMIC DNA]</scope>
    <source>
        <strain evidence="3 4">JCM 13571</strain>
    </source>
</reference>
<name>A0A7I7X0X6_9MYCO</name>
<evidence type="ECO:0000313" key="4">
    <source>
        <dbReference type="Proteomes" id="UP000467260"/>
    </source>
</evidence>
<accession>A0A7I7X0X6</accession>
<dbReference type="SUPFAM" id="SSF55729">
    <property type="entry name" value="Acyl-CoA N-acyltransferases (Nat)"/>
    <property type="match status" value="1"/>
</dbReference>
<sequence length="263" mass="29259">MAAALGGARVGPRSGARRAKKLSPRRHRRPYSPDVAHSDELQRFTPVTDPRPHDTAWPEMTWPVPAGTELIGEAIRLSALDPQTDAAELLAALDHDAVWAHVPGRPTGLADFRATLQQRCDLADWQPWVVRTRRSIGGLAAGAVVGTTSFLDAHPRDAWLEVGFTLYNPAMWATAVNPEAKLLLFGYAFDTLHAGRIQLKTDTRNHRSQQAIARLGAHYEGTLRRSFRRDDGTIRDSVLFSITAEDWPEVRRRLAQRIQRATA</sequence>
<dbReference type="InterPro" id="IPR000182">
    <property type="entry name" value="GNAT_dom"/>
</dbReference>
<feature type="region of interest" description="Disordered" evidence="1">
    <location>
        <begin position="1"/>
        <end position="61"/>
    </location>
</feature>
<dbReference type="KEGG" id="mhib:MHIB_08710"/>
<evidence type="ECO:0000259" key="2">
    <source>
        <dbReference type="Pfam" id="PF13302"/>
    </source>
</evidence>
<dbReference type="AlphaFoldDB" id="A0A7I7X0X6"/>
<dbReference type="Proteomes" id="UP000467260">
    <property type="component" value="Chromosome"/>
</dbReference>
<evidence type="ECO:0000256" key="1">
    <source>
        <dbReference type="SAM" id="MobiDB-lite"/>
    </source>
</evidence>
<dbReference type="Pfam" id="PF13302">
    <property type="entry name" value="Acetyltransf_3"/>
    <property type="match status" value="1"/>
</dbReference>
<protein>
    <recommendedName>
        <fullName evidence="2">N-acetyltransferase domain-containing protein</fullName>
    </recommendedName>
</protein>
<gene>
    <name evidence="3" type="ORF">MHIB_08710</name>
</gene>